<dbReference type="GO" id="GO:0003700">
    <property type="term" value="F:DNA-binding transcription factor activity"/>
    <property type="evidence" value="ECO:0007669"/>
    <property type="project" value="TreeGrafter"/>
</dbReference>
<evidence type="ECO:0000313" key="3">
    <source>
        <dbReference type="EMBL" id="HIT49808.1"/>
    </source>
</evidence>
<dbReference type="AlphaFoldDB" id="A0A9D1GQX6"/>
<organism evidence="3 4">
    <name type="scientific">Candidatus Pelethenecus faecipullorum</name>
    <dbReference type="NCBI Taxonomy" id="2840900"/>
    <lineage>
        <taxon>Bacteria</taxon>
        <taxon>Bacillati</taxon>
        <taxon>Mycoplasmatota</taxon>
        <taxon>Mollicutes</taxon>
        <taxon>Candidatus Pelethenecus</taxon>
    </lineage>
</organism>
<proteinExistence type="predicted"/>
<dbReference type="GO" id="GO:0005829">
    <property type="term" value="C:cytosol"/>
    <property type="evidence" value="ECO:0007669"/>
    <property type="project" value="TreeGrafter"/>
</dbReference>
<keyword evidence="1" id="KW-0238">DNA-binding</keyword>
<dbReference type="InterPro" id="IPR050807">
    <property type="entry name" value="TransReg_Diox_bact_type"/>
</dbReference>
<reference evidence="3" key="1">
    <citation type="submission" date="2020-10" db="EMBL/GenBank/DDBJ databases">
        <authorList>
            <person name="Gilroy R."/>
        </authorList>
    </citation>
    <scope>NUCLEOTIDE SEQUENCE</scope>
    <source>
        <strain evidence="3">ChiW17-6978</strain>
    </source>
</reference>
<feature type="domain" description="HTH cro/C1-type" evidence="2">
    <location>
        <begin position="21"/>
        <end position="75"/>
    </location>
</feature>
<dbReference type="EMBL" id="DVLF01000070">
    <property type="protein sequence ID" value="HIT49808.1"/>
    <property type="molecule type" value="Genomic_DNA"/>
</dbReference>
<dbReference type="InterPro" id="IPR001387">
    <property type="entry name" value="Cro/C1-type_HTH"/>
</dbReference>
<dbReference type="Gene3D" id="1.10.260.40">
    <property type="entry name" value="lambda repressor-like DNA-binding domains"/>
    <property type="match status" value="1"/>
</dbReference>
<dbReference type="SUPFAM" id="SSF47413">
    <property type="entry name" value="lambda repressor-like DNA-binding domains"/>
    <property type="match status" value="1"/>
</dbReference>
<dbReference type="CDD" id="cd00093">
    <property type="entry name" value="HTH_XRE"/>
    <property type="match status" value="1"/>
</dbReference>
<dbReference type="PANTHER" id="PTHR46797">
    <property type="entry name" value="HTH-TYPE TRANSCRIPTIONAL REGULATOR"/>
    <property type="match status" value="1"/>
</dbReference>
<evidence type="ECO:0000256" key="1">
    <source>
        <dbReference type="ARBA" id="ARBA00023125"/>
    </source>
</evidence>
<dbReference type="Pfam" id="PF01381">
    <property type="entry name" value="HTH_3"/>
    <property type="match status" value="1"/>
</dbReference>
<dbReference type="InterPro" id="IPR010982">
    <property type="entry name" value="Lambda_DNA-bd_dom_sf"/>
</dbReference>
<gene>
    <name evidence="3" type="ORF">IAD46_02155</name>
</gene>
<dbReference type="PANTHER" id="PTHR46797:SF1">
    <property type="entry name" value="METHYLPHOSPHONATE SYNTHASE"/>
    <property type="match status" value="1"/>
</dbReference>
<sequence length="81" mass="9220">MEDKLFLKEIVASKKEFGIRIRELRKEYGWSQEDLAGNADLTVRGISDIENGLTDVKLSSIVKMANAFGISISELFHFENR</sequence>
<dbReference type="SMART" id="SM00530">
    <property type="entry name" value="HTH_XRE"/>
    <property type="match status" value="1"/>
</dbReference>
<dbReference type="Proteomes" id="UP000886758">
    <property type="component" value="Unassembled WGS sequence"/>
</dbReference>
<evidence type="ECO:0000259" key="2">
    <source>
        <dbReference type="PROSITE" id="PS50943"/>
    </source>
</evidence>
<reference evidence="3" key="2">
    <citation type="journal article" date="2021" name="PeerJ">
        <title>Extensive microbial diversity within the chicken gut microbiome revealed by metagenomics and culture.</title>
        <authorList>
            <person name="Gilroy R."/>
            <person name="Ravi A."/>
            <person name="Getino M."/>
            <person name="Pursley I."/>
            <person name="Horton D.L."/>
            <person name="Alikhan N.F."/>
            <person name="Baker D."/>
            <person name="Gharbi K."/>
            <person name="Hall N."/>
            <person name="Watson M."/>
            <person name="Adriaenssens E.M."/>
            <person name="Foster-Nyarko E."/>
            <person name="Jarju S."/>
            <person name="Secka A."/>
            <person name="Antonio M."/>
            <person name="Oren A."/>
            <person name="Chaudhuri R.R."/>
            <person name="La Ragione R."/>
            <person name="Hildebrand F."/>
            <person name="Pallen M.J."/>
        </authorList>
    </citation>
    <scope>NUCLEOTIDE SEQUENCE</scope>
    <source>
        <strain evidence="3">ChiW17-6978</strain>
    </source>
</reference>
<dbReference type="PROSITE" id="PS50943">
    <property type="entry name" value="HTH_CROC1"/>
    <property type="match status" value="1"/>
</dbReference>
<evidence type="ECO:0000313" key="4">
    <source>
        <dbReference type="Proteomes" id="UP000886758"/>
    </source>
</evidence>
<comment type="caution">
    <text evidence="3">The sequence shown here is derived from an EMBL/GenBank/DDBJ whole genome shotgun (WGS) entry which is preliminary data.</text>
</comment>
<accession>A0A9D1GQX6</accession>
<protein>
    <submittedName>
        <fullName evidence="3">Helix-turn-helix transcriptional regulator</fullName>
    </submittedName>
</protein>
<dbReference type="GO" id="GO:0003677">
    <property type="term" value="F:DNA binding"/>
    <property type="evidence" value="ECO:0007669"/>
    <property type="project" value="UniProtKB-KW"/>
</dbReference>
<name>A0A9D1GQX6_9MOLU</name>